<evidence type="ECO:0000256" key="1">
    <source>
        <dbReference type="SAM" id="Phobius"/>
    </source>
</evidence>
<sequence>MLAGTQLDFAYNTLDSTFDEGDFSPVDMSKGNYDVNELMQEQIRRPTSPKIKKYEEPVMVPKHTSPIPNLPQGLPKVPAIQTQYQSTPITPKSNVPSAPQKQSMMYDAQSFNKQFEQEQQINAYLKQLQTQAVVQQQPQQQIQSQGYFDKLFSKKKEFFKLLQWVLIIVLAISIHHFIEYYVKHYININDFTFERELFVRALYPFCILFILWNLRVFAKP</sequence>
<dbReference type="EMBL" id="MN739149">
    <property type="protein sequence ID" value="QHS90838.1"/>
    <property type="molecule type" value="Genomic_DNA"/>
</dbReference>
<organism evidence="2">
    <name type="scientific">viral metagenome</name>
    <dbReference type="NCBI Taxonomy" id="1070528"/>
    <lineage>
        <taxon>unclassified sequences</taxon>
        <taxon>metagenomes</taxon>
        <taxon>organismal metagenomes</taxon>
    </lineage>
</organism>
<feature type="transmembrane region" description="Helical" evidence="1">
    <location>
        <begin position="158"/>
        <end position="178"/>
    </location>
</feature>
<reference evidence="2" key="1">
    <citation type="journal article" date="2020" name="Nature">
        <title>Giant virus diversity and host interactions through global metagenomics.</title>
        <authorList>
            <person name="Schulz F."/>
            <person name="Roux S."/>
            <person name="Paez-Espino D."/>
            <person name="Jungbluth S."/>
            <person name="Walsh D.A."/>
            <person name="Denef V.J."/>
            <person name="McMahon K.D."/>
            <person name="Konstantinidis K.T."/>
            <person name="Eloe-Fadrosh E.A."/>
            <person name="Kyrpides N.C."/>
            <person name="Woyke T."/>
        </authorList>
    </citation>
    <scope>NUCLEOTIDE SEQUENCE</scope>
    <source>
        <strain evidence="2">GVMAG-M-3300010354-11</strain>
    </source>
</reference>
<evidence type="ECO:0008006" key="3">
    <source>
        <dbReference type="Google" id="ProtNLM"/>
    </source>
</evidence>
<protein>
    <recommendedName>
        <fullName evidence="3">Transmembrane protein</fullName>
    </recommendedName>
</protein>
<dbReference type="AlphaFoldDB" id="A0A6C0BHG0"/>
<feature type="transmembrane region" description="Helical" evidence="1">
    <location>
        <begin position="198"/>
        <end position="218"/>
    </location>
</feature>
<keyword evidence="1" id="KW-1133">Transmembrane helix</keyword>
<name>A0A6C0BHG0_9ZZZZ</name>
<accession>A0A6C0BHG0</accession>
<evidence type="ECO:0000313" key="2">
    <source>
        <dbReference type="EMBL" id="QHS90838.1"/>
    </source>
</evidence>
<proteinExistence type="predicted"/>
<keyword evidence="1" id="KW-0472">Membrane</keyword>
<keyword evidence="1" id="KW-0812">Transmembrane</keyword>